<proteinExistence type="predicted"/>
<comment type="caution">
    <text evidence="2">The sequence shown here is derived from an EMBL/GenBank/DDBJ whole genome shotgun (WGS) entry which is preliminary data.</text>
</comment>
<reference evidence="2 3" key="1">
    <citation type="journal article" date="2018" name="Sci. Rep.">
        <title>Genomic signatures of local adaptation to the degree of environmental predictability in rotifers.</title>
        <authorList>
            <person name="Franch-Gras L."/>
            <person name="Hahn C."/>
            <person name="Garcia-Roger E.M."/>
            <person name="Carmona M.J."/>
            <person name="Serra M."/>
            <person name="Gomez A."/>
        </authorList>
    </citation>
    <scope>NUCLEOTIDE SEQUENCE [LARGE SCALE GENOMIC DNA]</scope>
    <source>
        <strain evidence="2">HYR1</strain>
    </source>
</reference>
<gene>
    <name evidence="2" type="ORF">BpHYR1_049719</name>
</gene>
<accession>A0A3M7T328</accession>
<keyword evidence="3" id="KW-1185">Reference proteome</keyword>
<protein>
    <submittedName>
        <fullName evidence="2">Uncharacterized protein</fullName>
    </submittedName>
</protein>
<sequence>MPKTPEYQPNVSNDQDSIALLLSSAQILKTPFLEDHLNTLQIPVQPHVPTSIQNVQKDRKKYVQYVQTSNQIKRQSETEQLENDPEKQYLDSADEDDDTFESEMTISTEHHAEQSTNPESKCSMKTYAVTQQPASPYKLVIIHWNCAHLPSKVQLLETFLAQKSPDIPRNKYGGGVAILVKEGIEFIHDFSFDEFSSEILSI</sequence>
<organism evidence="2 3">
    <name type="scientific">Brachionus plicatilis</name>
    <name type="common">Marine rotifer</name>
    <name type="synonym">Brachionus muelleri</name>
    <dbReference type="NCBI Taxonomy" id="10195"/>
    <lineage>
        <taxon>Eukaryota</taxon>
        <taxon>Metazoa</taxon>
        <taxon>Spiralia</taxon>
        <taxon>Gnathifera</taxon>
        <taxon>Rotifera</taxon>
        <taxon>Eurotatoria</taxon>
        <taxon>Monogononta</taxon>
        <taxon>Pseudotrocha</taxon>
        <taxon>Ploima</taxon>
        <taxon>Brachionidae</taxon>
        <taxon>Brachionus</taxon>
    </lineage>
</organism>
<evidence type="ECO:0000256" key="1">
    <source>
        <dbReference type="SAM" id="MobiDB-lite"/>
    </source>
</evidence>
<feature type="region of interest" description="Disordered" evidence="1">
    <location>
        <begin position="69"/>
        <end position="99"/>
    </location>
</feature>
<dbReference type="EMBL" id="REGN01000396">
    <property type="protein sequence ID" value="RNA42228.1"/>
    <property type="molecule type" value="Genomic_DNA"/>
</dbReference>
<dbReference type="Proteomes" id="UP000276133">
    <property type="component" value="Unassembled WGS sequence"/>
</dbReference>
<name>A0A3M7T328_BRAPC</name>
<evidence type="ECO:0000313" key="2">
    <source>
        <dbReference type="EMBL" id="RNA42228.1"/>
    </source>
</evidence>
<evidence type="ECO:0000313" key="3">
    <source>
        <dbReference type="Proteomes" id="UP000276133"/>
    </source>
</evidence>
<dbReference type="AlphaFoldDB" id="A0A3M7T328"/>